<feature type="coiled-coil region" evidence="2">
    <location>
        <begin position="39"/>
        <end position="73"/>
    </location>
</feature>
<dbReference type="GO" id="GO:0005615">
    <property type="term" value="C:extracellular space"/>
    <property type="evidence" value="ECO:0007669"/>
    <property type="project" value="TreeGrafter"/>
</dbReference>
<dbReference type="Bgee" id="FBgn0183385">
    <property type="expression patterns" value="Expressed in multicellular organism and 1 other cell type or tissue"/>
</dbReference>
<dbReference type="CDD" id="cd00087">
    <property type="entry name" value="FReD"/>
    <property type="match status" value="1"/>
</dbReference>
<dbReference type="InterPro" id="IPR002181">
    <property type="entry name" value="Fibrinogen_a/b/g_C_dom"/>
</dbReference>
<feature type="domain" description="Fibrinogen C-terminal" evidence="4">
    <location>
        <begin position="70"/>
        <end position="286"/>
    </location>
</feature>
<dbReference type="PROSITE" id="PS51406">
    <property type="entry name" value="FIBRINOGEN_C_2"/>
    <property type="match status" value="1"/>
</dbReference>
<evidence type="ECO:0000256" key="2">
    <source>
        <dbReference type="SAM" id="Coils"/>
    </source>
</evidence>
<evidence type="ECO:0000256" key="1">
    <source>
        <dbReference type="ARBA" id="ARBA00023157"/>
    </source>
</evidence>
<dbReference type="PROSITE" id="PS00514">
    <property type="entry name" value="FIBRINOGEN_C_1"/>
    <property type="match status" value="1"/>
</dbReference>
<sequence length="302" mass="34190">MVWNEARNKIMKLYVLCVLLLSGGSLFSSAQSSKLDLIYKKAESMVSSLKIQLEELKKSLKEITEQKGTHETAINPSSCLAAGINSNGIHVIEVPGLEPFPVYCDTRLAGSGWTVIQRRQDGSENFYRCWEEYSQGFGELSGEFFLGLEKLHFLTSAEPYELYVHMEDFDGMVHDARYEDFAIGNGSASYALTVLGKYSGDAGDSLRYHKGMPFSTFDHDDTGHGCARIYVGAWWYDQCQRSNLNGQYLEGGRFEPKMSGRGISWMTWRGYDYGYKFVQMMIRPKCSNNLRRQGMQNALNAH</sequence>
<organism evidence="5">
    <name type="scientific">Drosophila simulans</name>
    <name type="common">Fruit fly</name>
    <dbReference type="NCBI Taxonomy" id="7240"/>
    <lineage>
        <taxon>Eukaryota</taxon>
        <taxon>Metazoa</taxon>
        <taxon>Ecdysozoa</taxon>
        <taxon>Arthropoda</taxon>
        <taxon>Hexapoda</taxon>
        <taxon>Insecta</taxon>
        <taxon>Pterygota</taxon>
        <taxon>Neoptera</taxon>
        <taxon>Endopterygota</taxon>
        <taxon>Diptera</taxon>
        <taxon>Brachycera</taxon>
        <taxon>Muscomorpha</taxon>
        <taxon>Ephydroidea</taxon>
        <taxon>Drosophilidae</taxon>
        <taxon>Drosophila</taxon>
        <taxon>Sophophora</taxon>
    </lineage>
</organism>
<dbReference type="OrthoDB" id="6145874at2759"/>
<dbReference type="InterPro" id="IPR014716">
    <property type="entry name" value="Fibrinogen_a/b/g_C_1"/>
</dbReference>
<dbReference type="EMBL" id="CM002911">
    <property type="protein sequence ID" value="KMY95721.1"/>
    <property type="molecule type" value="Genomic_DNA"/>
</dbReference>
<feature type="signal peptide" evidence="3">
    <location>
        <begin position="1"/>
        <end position="32"/>
    </location>
</feature>
<dbReference type="Proteomes" id="UP000035880">
    <property type="component" value="Chromosome 2R"/>
</dbReference>
<keyword evidence="1" id="KW-1015">Disulfide bond</keyword>
<reference evidence="5" key="1">
    <citation type="journal article" date="2013" name="Genome Res.">
        <title>A second-generation assembly of the Drosophila simulans genome provides new insights into patterns of lineage-specific divergence.</title>
        <authorList>
            <person name="Hu T.T."/>
            <person name="Eisen M.B."/>
            <person name="Thornton K.R."/>
            <person name="Andolfatto P."/>
        </authorList>
    </citation>
    <scope>NUCLEOTIDE SEQUENCE [LARGE SCALE GENOMIC DNA]</scope>
    <source>
        <strain evidence="5">W501</strain>
    </source>
</reference>
<protein>
    <recommendedName>
        <fullName evidence="4">Fibrinogen C-terminal domain-containing protein</fullName>
    </recommendedName>
</protein>
<dbReference type="Pfam" id="PF00147">
    <property type="entry name" value="Fibrinogen_C"/>
    <property type="match status" value="1"/>
</dbReference>
<reference evidence="5" key="3">
    <citation type="submission" date="2015-04" db="EMBL/GenBank/DDBJ databases">
        <authorList>
            <consortium name="FlyBase"/>
        </authorList>
    </citation>
    <scope>NUCLEOTIDE SEQUENCE</scope>
    <source>
        <strain evidence="5">W501</strain>
    </source>
</reference>
<dbReference type="AlphaFoldDB" id="A0A0J9RIL9"/>
<evidence type="ECO:0000313" key="5">
    <source>
        <dbReference type="EMBL" id="KMY95721.1"/>
    </source>
</evidence>
<reference evidence="5" key="2">
    <citation type="submission" date="2014-06" db="EMBL/GenBank/DDBJ databases">
        <authorList>
            <person name="Hu T."/>
            <person name="Eisen M.B."/>
            <person name="Thornton K.R."/>
            <person name="Andolfatto P."/>
        </authorList>
    </citation>
    <scope>NUCLEOTIDE SEQUENCE</scope>
    <source>
        <strain evidence="5">W501</strain>
    </source>
</reference>
<dbReference type="Gene3D" id="3.90.215.10">
    <property type="entry name" value="Gamma Fibrinogen, chain A, domain 1"/>
    <property type="match status" value="1"/>
</dbReference>
<proteinExistence type="predicted"/>
<name>A0A0J9RIL9_DROSI</name>
<feature type="chain" id="PRO_5005321563" description="Fibrinogen C-terminal domain-containing protein" evidence="3">
    <location>
        <begin position="33"/>
        <end position="302"/>
    </location>
</feature>
<gene>
    <name evidence="5" type="primary">Dsim\GD11645</name>
    <name evidence="5" type="ORF">Dsimw501_GD11645</name>
</gene>
<dbReference type="InterPro" id="IPR050373">
    <property type="entry name" value="Fibrinogen_C-term_domain"/>
</dbReference>
<dbReference type="FunFam" id="3.90.215.10:FF:000012">
    <property type="entry name" value="GH13859p"/>
    <property type="match status" value="1"/>
</dbReference>
<dbReference type="PANTHER" id="PTHR19143:SF458">
    <property type="entry name" value="FIBRINOGEN C-TERMINAL DOMAIN-CONTAINING PROTEIN-RELATED"/>
    <property type="match status" value="1"/>
</dbReference>
<dbReference type="SUPFAM" id="SSF56496">
    <property type="entry name" value="Fibrinogen C-terminal domain-like"/>
    <property type="match status" value="1"/>
</dbReference>
<dbReference type="InterPro" id="IPR036056">
    <property type="entry name" value="Fibrinogen-like_C"/>
</dbReference>
<accession>A0A0J9RIL9</accession>
<dbReference type="PANTHER" id="PTHR19143">
    <property type="entry name" value="FIBRINOGEN/TENASCIN/ANGIOPOEITIN"/>
    <property type="match status" value="1"/>
</dbReference>
<evidence type="ECO:0000259" key="4">
    <source>
        <dbReference type="PROSITE" id="PS51406"/>
    </source>
</evidence>
<keyword evidence="2" id="KW-0175">Coiled coil</keyword>
<keyword evidence="3" id="KW-0732">Signal</keyword>
<dbReference type="InterPro" id="IPR020837">
    <property type="entry name" value="Fibrinogen_CS"/>
</dbReference>
<evidence type="ECO:0000256" key="3">
    <source>
        <dbReference type="SAM" id="SignalP"/>
    </source>
</evidence>
<dbReference type="KEGG" id="dsi:Dsimw501_GD11645"/>
<dbReference type="SMART" id="SM00186">
    <property type="entry name" value="FBG"/>
    <property type="match status" value="1"/>
</dbReference>